<feature type="signal peptide" evidence="6">
    <location>
        <begin position="1"/>
        <end position="19"/>
    </location>
</feature>
<accession>A0A3M6YFR6</accession>
<keyword evidence="2" id="KW-0378">Hydrolase</keyword>
<dbReference type="Pfam" id="PF13207">
    <property type="entry name" value="AAA_17"/>
    <property type="match status" value="1"/>
</dbReference>
<dbReference type="PANTHER" id="PTHR42812:SF17">
    <property type="entry name" value="BETA-XYLOSIDASE C-TERMINAL CONCANAVALIN A-LIKE DOMAIN-CONTAINING PROTEIN-RELATED"/>
    <property type="match status" value="1"/>
</dbReference>
<dbReference type="CDD" id="cd06223">
    <property type="entry name" value="PRTases_typeI"/>
    <property type="match status" value="1"/>
</dbReference>
<feature type="site" description="Important for catalytic activity, responsible for pKa modulation of the active site Glu and correct orientation of both the proton donor and substrate" evidence="5">
    <location>
        <position position="160"/>
    </location>
</feature>
<evidence type="ECO:0000313" key="10">
    <source>
        <dbReference type="Proteomes" id="UP000282582"/>
    </source>
</evidence>
<dbReference type="CDD" id="cd01427">
    <property type="entry name" value="HAD_like"/>
    <property type="match status" value="1"/>
</dbReference>
<dbReference type="Proteomes" id="UP000282582">
    <property type="component" value="Unassembled WGS sequence"/>
</dbReference>
<dbReference type="InterPro" id="IPR027417">
    <property type="entry name" value="P-loop_NTPase"/>
</dbReference>
<comment type="caution">
    <text evidence="9">The sequence shown here is derived from an EMBL/GenBank/DDBJ whole genome shotgun (WGS) entry which is preliminary data.</text>
</comment>
<evidence type="ECO:0000256" key="1">
    <source>
        <dbReference type="ARBA" id="ARBA00009865"/>
    </source>
</evidence>
<dbReference type="Gene3D" id="2.60.120.200">
    <property type="match status" value="1"/>
</dbReference>
<evidence type="ECO:0000256" key="5">
    <source>
        <dbReference type="PIRSR" id="PIRSR606710-2"/>
    </source>
</evidence>
<dbReference type="Pfam" id="PF14681">
    <property type="entry name" value="UPRTase"/>
    <property type="match status" value="1"/>
</dbReference>
<keyword evidence="3" id="KW-0326">Glycosidase</keyword>
<dbReference type="InterPro" id="IPR006710">
    <property type="entry name" value="Glyco_hydro_43"/>
</dbReference>
<dbReference type="VEuPathDB" id="FungiDB:BTJ68_11720"/>
<keyword evidence="6" id="KW-0732">Signal</keyword>
<dbReference type="InterPro" id="IPR000836">
    <property type="entry name" value="PRTase_dom"/>
</dbReference>
<evidence type="ECO:0000259" key="7">
    <source>
        <dbReference type="Pfam" id="PF14681"/>
    </source>
</evidence>
<dbReference type="Pfam" id="PF12710">
    <property type="entry name" value="HAD"/>
    <property type="match status" value="1"/>
</dbReference>
<dbReference type="SUPFAM" id="SSF49899">
    <property type="entry name" value="Concanavalin A-like lectins/glucanases"/>
    <property type="match status" value="1"/>
</dbReference>
<reference evidence="9 10" key="1">
    <citation type="journal article" date="2018" name="BMC Genomics">
        <title>Genomic evidence for intraspecific hybridization in a clonal and extremely halotolerant yeast.</title>
        <authorList>
            <person name="Gostincar C."/>
            <person name="Stajich J.E."/>
            <person name="Zupancic J."/>
            <person name="Zalar P."/>
            <person name="Gunde-Cimerman N."/>
        </authorList>
    </citation>
    <scope>NUCLEOTIDE SEQUENCE [LARGE SCALE GENOMIC DNA]</scope>
    <source>
        <strain evidence="9 10">EXF-6654</strain>
    </source>
</reference>
<dbReference type="PANTHER" id="PTHR42812">
    <property type="entry name" value="BETA-XYLOSIDASE"/>
    <property type="match status" value="1"/>
</dbReference>
<dbReference type="SUPFAM" id="SSF53271">
    <property type="entry name" value="PRTase-like"/>
    <property type="match status" value="1"/>
</dbReference>
<name>A0A3M6YFR6_HORWE</name>
<evidence type="ECO:0000256" key="2">
    <source>
        <dbReference type="ARBA" id="ARBA00022801"/>
    </source>
</evidence>
<feature type="chain" id="PRO_5018120942" evidence="6">
    <location>
        <begin position="20"/>
        <end position="1281"/>
    </location>
</feature>
<dbReference type="InterPro" id="IPR036412">
    <property type="entry name" value="HAD-like_sf"/>
</dbReference>
<dbReference type="SUPFAM" id="SSF52540">
    <property type="entry name" value="P-loop containing nucleoside triphosphate hydrolases"/>
    <property type="match status" value="1"/>
</dbReference>
<organism evidence="9 10">
    <name type="scientific">Hortaea werneckii</name>
    <name type="common">Black yeast</name>
    <name type="synonym">Cladosporium werneckii</name>
    <dbReference type="NCBI Taxonomy" id="91943"/>
    <lineage>
        <taxon>Eukaryota</taxon>
        <taxon>Fungi</taxon>
        <taxon>Dikarya</taxon>
        <taxon>Ascomycota</taxon>
        <taxon>Pezizomycotina</taxon>
        <taxon>Dothideomycetes</taxon>
        <taxon>Dothideomycetidae</taxon>
        <taxon>Mycosphaerellales</taxon>
        <taxon>Teratosphaeriaceae</taxon>
        <taxon>Hortaea</taxon>
    </lineage>
</organism>
<dbReference type="Pfam" id="PF04616">
    <property type="entry name" value="Glyco_hydro_43"/>
    <property type="match status" value="1"/>
</dbReference>
<dbReference type="GO" id="GO:0005975">
    <property type="term" value="P:carbohydrate metabolic process"/>
    <property type="evidence" value="ECO:0007669"/>
    <property type="project" value="InterPro"/>
</dbReference>
<feature type="domain" description="Phosphoribosyltransferase" evidence="7">
    <location>
        <begin position="1077"/>
        <end position="1274"/>
    </location>
</feature>
<gene>
    <name evidence="9" type="ORF">D0868_08271</name>
</gene>
<evidence type="ECO:0000259" key="8">
    <source>
        <dbReference type="Pfam" id="PF17851"/>
    </source>
</evidence>
<dbReference type="SUPFAM" id="SSF75005">
    <property type="entry name" value="Arabinanase/levansucrase/invertase"/>
    <property type="match status" value="1"/>
</dbReference>
<evidence type="ECO:0000256" key="3">
    <source>
        <dbReference type="ARBA" id="ARBA00023295"/>
    </source>
</evidence>
<dbReference type="InterPro" id="IPR051795">
    <property type="entry name" value="Glycosyl_Hydrlase_43"/>
</dbReference>
<dbReference type="InterPro" id="IPR023296">
    <property type="entry name" value="Glyco_hydro_beta-prop_sf"/>
</dbReference>
<sequence length="1281" mass="141688">MRALIAFAAFAATTASKAAAHLQNSTYYNPVVPGWHSDPSCTFADDTFFCAFSTFLVAPGLPIYASKDLINWRLASHGWSRPDQIGLPNAARNVDWQQGGFFAPNLRYHDDKFWLTCTFVEVPWNASGQATLLGTVQSTSDPFDSAAWSDAVTWDAVDIDGDLFWDDDGTVYLHSAGIRQQTIDLQTGEVSEPVYVWNGTGSATPEGPHIYKRDGWYYLMIGEGGTELGHMETIARARNITGPYESNPDNPLISNANTTEYFQTVGHCDLFPDGKGNDWAMCLATRSGPEWEIYPMGRESILTPVRWDSGEWPVFSQAHGLMSGWLLPAYSHDVDGIGPFIGESDCVDFEPHSSIPSHFLHWRWPQDGVFTVSPDDHPNSLQIVPSRANLTGAVTSDDFALTGKTGISFIGRRQTHTLFTFGVDLKFSPEAPDQEAGITAFLTQLNHINLGIAQSNASAQHSNGSGLEFRFHVETVGTTNSTILSSTVVTAVPWCEGDEIHLQMHTVNETHYGFSAWPTDRPNEKIVIGHASAEVVSGGSGPFVGTLLGAYATCNGAGSTNSTTCPDGGNAYFSRWRYTGAAEEIAEDEFVPNSISFTKSAQKRKMSTTQHGMAVNVSGMASPALSSSADPPVIIGIYGLPASGKTHLLNELRKVLDEYHFKFYDGSEVIERITEGGLAAFKQMDNEQKAEKRTTAINTIKEDCRKEKKTGIVAGHFMLLSEDDVLVKIDTPADWETYTHIMYLNTPVEAIMDRAEKDSKRADRKQPPMTALKEWQNSEKTQLRKICYENRILFAVNDTADHNYISKLINHLREGNAKRNTHSVLHELDQIISKREITPQTVLLFDADKTLGIEDASHHFWVAAKESEEKNSLNDLFNSSLGSFQQAMLLYEESNEDNFLEHCKKAASRVILRPEFVELLEEAAKYSHVAVVVITSRIGLIWDMVLEREGLGDKVKVIGGCRLSDKYVVTPAVKGAVVKRLQTVHDATVWAFGDSEIDLPMLKNADKAFVVVGPGEKRQRAMWKALQRAIDVDGLEARQLLFPESAEPWLNTRMLPITTSEQLRQSIFGTLELIEATDTPSALVLQTPMRNSAMSGNQLRQAHDRCGWYLAIHHVTQVLGTEKYTMHDVHQSQTIGWRLKNEDKTVIIPIMRGGEPMAFGVSDAFPKAVFHHAKEPDEVLKKHLDGMKAVILVDAVINEGGTIAGFVKHIRQIRPDIDIVVVAGVVQRDAVRGPKVLTRALSGCGKVTLVTLRTSERKYMGQGATDTGDRLFNTTHILKEL</sequence>
<dbReference type="InterPro" id="IPR041542">
    <property type="entry name" value="GH43_C2"/>
</dbReference>
<dbReference type="Gene3D" id="3.40.50.300">
    <property type="entry name" value="P-loop containing nucleotide triphosphate hydrolases"/>
    <property type="match status" value="1"/>
</dbReference>
<dbReference type="VEuPathDB" id="FungiDB:BTJ68_03839"/>
<feature type="active site" description="Proton acceptor" evidence="4">
    <location>
        <position position="38"/>
    </location>
</feature>
<proteinExistence type="inferred from homology"/>
<evidence type="ECO:0000256" key="4">
    <source>
        <dbReference type="PIRSR" id="PIRSR606710-1"/>
    </source>
</evidence>
<evidence type="ECO:0000313" key="9">
    <source>
        <dbReference type="EMBL" id="RMY01874.1"/>
    </source>
</evidence>
<dbReference type="Pfam" id="PF17851">
    <property type="entry name" value="GH43_C2"/>
    <property type="match status" value="1"/>
</dbReference>
<dbReference type="EMBL" id="QWIK01000724">
    <property type="protein sequence ID" value="RMY01874.1"/>
    <property type="molecule type" value="Genomic_DNA"/>
</dbReference>
<dbReference type="SUPFAM" id="SSF56784">
    <property type="entry name" value="HAD-like"/>
    <property type="match status" value="1"/>
</dbReference>
<dbReference type="InterPro" id="IPR013320">
    <property type="entry name" value="ConA-like_dom_sf"/>
</dbReference>
<dbReference type="InterPro" id="IPR029057">
    <property type="entry name" value="PRTase-like"/>
</dbReference>
<feature type="domain" description="Beta-xylosidase C-terminal Concanavalin A-like" evidence="8">
    <location>
        <begin position="354"/>
        <end position="561"/>
    </location>
</feature>
<dbReference type="CDD" id="cd18833">
    <property type="entry name" value="GH43_PcXyl-like"/>
    <property type="match status" value="1"/>
</dbReference>
<dbReference type="Gene3D" id="2.115.10.20">
    <property type="entry name" value="Glycosyl hydrolase domain, family 43"/>
    <property type="match status" value="1"/>
</dbReference>
<dbReference type="InterPro" id="IPR023214">
    <property type="entry name" value="HAD_sf"/>
</dbReference>
<comment type="similarity">
    <text evidence="1">Belongs to the glycosyl hydrolase 43 family.</text>
</comment>
<feature type="active site" description="Proton donor" evidence="4">
    <location>
        <position position="206"/>
    </location>
</feature>
<dbReference type="Gene3D" id="3.40.50.1000">
    <property type="entry name" value="HAD superfamily/HAD-like"/>
    <property type="match status" value="1"/>
</dbReference>
<dbReference type="GO" id="GO:0004553">
    <property type="term" value="F:hydrolase activity, hydrolyzing O-glycosyl compounds"/>
    <property type="evidence" value="ECO:0007669"/>
    <property type="project" value="InterPro"/>
</dbReference>
<dbReference type="Gene3D" id="3.40.50.2020">
    <property type="match status" value="1"/>
</dbReference>
<evidence type="ECO:0000256" key="6">
    <source>
        <dbReference type="SAM" id="SignalP"/>
    </source>
</evidence>
<protein>
    <submittedName>
        <fullName evidence="9">Uncharacterized protein</fullName>
    </submittedName>
</protein>